<feature type="transmembrane region" description="Helical" evidence="1">
    <location>
        <begin position="45"/>
        <end position="65"/>
    </location>
</feature>
<keyword evidence="1" id="KW-0812">Transmembrane</keyword>
<proteinExistence type="predicted"/>
<keyword evidence="1" id="KW-0472">Membrane</keyword>
<keyword evidence="2" id="KW-0732">Signal</keyword>
<evidence type="ECO:0000256" key="1">
    <source>
        <dbReference type="SAM" id="Phobius"/>
    </source>
</evidence>
<feature type="chain" id="PRO_5027067546" evidence="2">
    <location>
        <begin position="24"/>
        <end position="69"/>
    </location>
</feature>
<evidence type="ECO:0000313" key="3">
    <source>
        <dbReference type="EMBL" id="VFU61307.1"/>
    </source>
</evidence>
<dbReference type="EMBL" id="CAADRP010002107">
    <property type="protein sequence ID" value="VFU61307.1"/>
    <property type="molecule type" value="Genomic_DNA"/>
</dbReference>
<evidence type="ECO:0000256" key="2">
    <source>
        <dbReference type="SAM" id="SignalP"/>
    </source>
</evidence>
<accession>A0A6N2N3L3</accession>
<dbReference type="AlphaFoldDB" id="A0A6N2N3L3"/>
<organism evidence="3">
    <name type="scientific">Salix viminalis</name>
    <name type="common">Common osier</name>
    <name type="synonym">Basket willow</name>
    <dbReference type="NCBI Taxonomy" id="40686"/>
    <lineage>
        <taxon>Eukaryota</taxon>
        <taxon>Viridiplantae</taxon>
        <taxon>Streptophyta</taxon>
        <taxon>Embryophyta</taxon>
        <taxon>Tracheophyta</taxon>
        <taxon>Spermatophyta</taxon>
        <taxon>Magnoliopsida</taxon>
        <taxon>eudicotyledons</taxon>
        <taxon>Gunneridae</taxon>
        <taxon>Pentapetalae</taxon>
        <taxon>rosids</taxon>
        <taxon>fabids</taxon>
        <taxon>Malpighiales</taxon>
        <taxon>Salicaceae</taxon>
        <taxon>Saliceae</taxon>
        <taxon>Salix</taxon>
    </lineage>
</organism>
<keyword evidence="1" id="KW-1133">Transmembrane helix</keyword>
<reference evidence="3" key="1">
    <citation type="submission" date="2019-03" db="EMBL/GenBank/DDBJ databases">
        <authorList>
            <person name="Mank J."/>
            <person name="Almeida P."/>
        </authorList>
    </citation>
    <scope>NUCLEOTIDE SEQUENCE</scope>
    <source>
        <strain evidence="3">78183</strain>
    </source>
</reference>
<sequence length="69" mass="6996">MNPGMAVTMFAACFAVLVVAAAAHERHHPSPSPAPAPAPNSCSSLASPSMVIGVALAFIASLLVLRDRV</sequence>
<name>A0A6N2N3L3_SALVM</name>
<feature type="signal peptide" evidence="2">
    <location>
        <begin position="1"/>
        <end position="23"/>
    </location>
</feature>
<gene>
    <name evidence="3" type="ORF">SVIM_LOCUS458632</name>
</gene>
<protein>
    <submittedName>
        <fullName evidence="3">Uncharacterized protein</fullName>
    </submittedName>
</protein>